<comment type="caution">
    <text evidence="1">The sequence shown here is derived from an EMBL/GenBank/DDBJ whole genome shotgun (WGS) entry which is preliminary data.</text>
</comment>
<gene>
    <name evidence="1" type="ORF">CSAL01_13691</name>
</gene>
<name>A0A135SV32_9PEZI</name>
<dbReference type="AlphaFoldDB" id="A0A135SV32"/>
<reference evidence="1 2" key="1">
    <citation type="submission" date="2014-02" db="EMBL/GenBank/DDBJ databases">
        <title>The genome sequence of Colletotrichum salicis CBS 607.94.</title>
        <authorList>
            <person name="Baroncelli R."/>
            <person name="Thon M.R."/>
        </authorList>
    </citation>
    <scope>NUCLEOTIDE SEQUENCE [LARGE SCALE GENOMIC DNA]</scope>
    <source>
        <strain evidence="1 2">CBS 607.94</strain>
    </source>
</reference>
<sequence>MATQSSLSAILGNVPTLAGDSSDLDRFVDRLLAFAEALATGTPVSGGELNTCEFSLPVLVLTSFVDRLYSATYIDHQKLRLEYDLELGVARFKMPESGLHSCLGGNIGEIIYNAAYPVLDLDYPLKLKKIFNSAITLPDAMVQKQPDSSCGIYNQVLTHIAYPRVIIEVALSHPSTLAGLTERLRQLLLRTDGEISAAVGIKLFYDPKQSQTAILDNLHQCFVGV</sequence>
<keyword evidence="2" id="KW-1185">Reference proteome</keyword>
<evidence type="ECO:0000313" key="2">
    <source>
        <dbReference type="Proteomes" id="UP000070121"/>
    </source>
</evidence>
<proteinExistence type="predicted"/>
<accession>A0A135SV32</accession>
<organism evidence="1 2">
    <name type="scientific">Colletotrichum salicis</name>
    <dbReference type="NCBI Taxonomy" id="1209931"/>
    <lineage>
        <taxon>Eukaryota</taxon>
        <taxon>Fungi</taxon>
        <taxon>Dikarya</taxon>
        <taxon>Ascomycota</taxon>
        <taxon>Pezizomycotina</taxon>
        <taxon>Sordariomycetes</taxon>
        <taxon>Hypocreomycetidae</taxon>
        <taxon>Glomerellales</taxon>
        <taxon>Glomerellaceae</taxon>
        <taxon>Colletotrichum</taxon>
        <taxon>Colletotrichum acutatum species complex</taxon>
    </lineage>
</organism>
<dbReference type="EMBL" id="JFFI01002215">
    <property type="protein sequence ID" value="KXH39705.1"/>
    <property type="molecule type" value="Genomic_DNA"/>
</dbReference>
<evidence type="ECO:0000313" key="1">
    <source>
        <dbReference type="EMBL" id="KXH39705.1"/>
    </source>
</evidence>
<protein>
    <submittedName>
        <fullName evidence="1">Uncharacterized protein</fullName>
    </submittedName>
</protein>
<dbReference type="Proteomes" id="UP000070121">
    <property type="component" value="Unassembled WGS sequence"/>
</dbReference>
<dbReference type="OrthoDB" id="4850716at2759"/>